<evidence type="ECO:0000256" key="2">
    <source>
        <dbReference type="ARBA" id="ARBA00013065"/>
    </source>
</evidence>
<dbReference type="InterPro" id="IPR006855">
    <property type="entry name" value="Vertebrate-like_GNAT_dom"/>
</dbReference>
<dbReference type="SUPFAM" id="SSF53633">
    <property type="entry name" value="Carbamate kinase-like"/>
    <property type="match status" value="1"/>
</dbReference>
<keyword evidence="5" id="KW-0808">Transferase</keyword>
<dbReference type="FunFam" id="3.40.1160.10:FF:000046">
    <property type="entry name" value="N-acetylglutamate kinase / N-acetylglutamate synthase"/>
    <property type="match status" value="1"/>
</dbReference>
<dbReference type="InterPro" id="IPR011242">
    <property type="entry name" value="ArgB_GNAT"/>
</dbReference>
<dbReference type="Pfam" id="PF00696">
    <property type="entry name" value="AA_kinase"/>
    <property type="match status" value="1"/>
</dbReference>
<dbReference type="InParanoid" id="G9N6M4"/>
<protein>
    <recommendedName>
        <fullName evidence="2">acetylglutamate kinase</fullName>
        <ecNumber evidence="2">2.7.2.8</ecNumber>
    </recommendedName>
</protein>
<dbReference type="InterPro" id="IPR036393">
    <property type="entry name" value="AceGlu_kinase-like_sf"/>
</dbReference>
<keyword evidence="7" id="KW-0418">Kinase</keyword>
<dbReference type="PANTHER" id="PTHR23342:SF0">
    <property type="entry name" value="N-ACETYLGLUTAMATE SYNTHASE, MITOCHONDRIAL"/>
    <property type="match status" value="1"/>
</dbReference>
<dbReference type="VEuPathDB" id="FungiDB:TRIVIDRAFT_88779"/>
<dbReference type="PROSITE" id="PS51731">
    <property type="entry name" value="GNAT_NAGS"/>
    <property type="match status" value="1"/>
</dbReference>
<evidence type="ECO:0000256" key="7">
    <source>
        <dbReference type="ARBA" id="ARBA00022777"/>
    </source>
</evidence>
<dbReference type="HOGENOM" id="CLU_006384_4_1_1"/>
<dbReference type="RefSeq" id="XP_013951977.1">
    <property type="nucleotide sequence ID" value="XM_014096502.1"/>
</dbReference>
<dbReference type="EMBL" id="ABDF02000088">
    <property type="protein sequence ID" value="EHK17784.1"/>
    <property type="molecule type" value="Genomic_DNA"/>
</dbReference>
<organism evidence="11 12">
    <name type="scientific">Hypocrea virens (strain Gv29-8 / FGSC 10586)</name>
    <name type="common">Gliocladium virens</name>
    <name type="synonym">Trichoderma virens</name>
    <dbReference type="NCBI Taxonomy" id="413071"/>
    <lineage>
        <taxon>Eukaryota</taxon>
        <taxon>Fungi</taxon>
        <taxon>Dikarya</taxon>
        <taxon>Ascomycota</taxon>
        <taxon>Pezizomycotina</taxon>
        <taxon>Sordariomycetes</taxon>
        <taxon>Hypocreomycetidae</taxon>
        <taxon>Hypocreales</taxon>
        <taxon>Hypocreaceae</taxon>
        <taxon>Trichoderma</taxon>
    </lineage>
</organism>
<evidence type="ECO:0000256" key="3">
    <source>
        <dbReference type="ARBA" id="ARBA00022571"/>
    </source>
</evidence>
<dbReference type="GO" id="GO:0006526">
    <property type="term" value="P:L-arginine biosynthetic process"/>
    <property type="evidence" value="ECO:0007669"/>
    <property type="project" value="UniProtKB-UniPathway"/>
</dbReference>
<evidence type="ECO:0000256" key="5">
    <source>
        <dbReference type="ARBA" id="ARBA00022679"/>
    </source>
</evidence>
<dbReference type="InterPro" id="IPR041734">
    <property type="entry name" value="NAGK-fArgBP"/>
</dbReference>
<dbReference type="PANTHER" id="PTHR23342">
    <property type="entry name" value="N-ACETYLGLUTAMATE SYNTHASE"/>
    <property type="match status" value="1"/>
</dbReference>
<dbReference type="Pfam" id="PF04768">
    <property type="entry name" value="NAT"/>
    <property type="match status" value="1"/>
</dbReference>
<dbReference type="AlphaFoldDB" id="G9N6M4"/>
<keyword evidence="3" id="KW-0055">Arginine biosynthesis</keyword>
<dbReference type="STRING" id="413071.G9N6M4"/>
<dbReference type="UniPathway" id="UPA00068">
    <property type="reaction ID" value="UER00107"/>
</dbReference>
<dbReference type="FunFam" id="3.40.630.30:FF:000029">
    <property type="entry name" value="Bifunctional acetylglutamate kinase/N-acetyl-gamma-glutamyl-phosphate reductase"/>
    <property type="match status" value="1"/>
</dbReference>
<evidence type="ECO:0000313" key="12">
    <source>
        <dbReference type="Proteomes" id="UP000007115"/>
    </source>
</evidence>
<dbReference type="GO" id="GO:0005524">
    <property type="term" value="F:ATP binding"/>
    <property type="evidence" value="ECO:0007669"/>
    <property type="project" value="UniProtKB-KW"/>
</dbReference>
<comment type="pathway">
    <text evidence="1">Amino-acid biosynthesis; L-arginine biosynthesis; N(2)-acetyl-L-ornithine from L-glutamate: step 2/4.</text>
</comment>
<sequence>MLPAAFRAGARRRVFQALSRARAPALASTRCLNCALSTTHSLTTASSPTSDRTREIVARTISSIGSKREGEQYIKLFTTVSSSQQFAVIKVGGAILRDHLDDLCGSLSLLFELGLCPVVVHGGGPQLNHLLEAEGVVPEFKDGIRVTDAKTLGIARKLFLEENLRLIDRLDSLGVATRAIQGAFGATYLDKEKWQYVGKITDVRKQAIESSISAGYIPILTSMAEGDDGCLLNVNADVAAAELARTLKPLKVVYLSEKGGLFNGDGKKISQINLDEEFDYLMAQPWCRYGTRLKIKEIKELLDDLPRNSSVAIIHPNDLQKELFTDSGAGTLIRRGNKIQKVTSISEFNNIEKLKTTLISNYKGLDAEAVVNRFIDTLKEKKFTAYYDDDMQCLAIIIPQGESQAIATLAVLTTTKSGWLNNITENIFTVIKKDYPMLVWTVNQEDENLTWFFEKADGSFLKNGSVLFYYGCDLHSEALVPIYEDFVSSGRAMLGSANFERLLR</sequence>
<dbReference type="CDD" id="cd04252">
    <property type="entry name" value="AAK_NAGK-fArgBP"/>
    <property type="match status" value="1"/>
</dbReference>
<keyword evidence="12" id="KW-1185">Reference proteome</keyword>
<evidence type="ECO:0000259" key="10">
    <source>
        <dbReference type="PROSITE" id="PS51731"/>
    </source>
</evidence>
<dbReference type="InterPro" id="IPR004662">
    <property type="entry name" value="AcgluKinase_fam"/>
</dbReference>
<dbReference type="Gene3D" id="3.40.1160.10">
    <property type="entry name" value="Acetylglutamate kinase-like"/>
    <property type="match status" value="1"/>
</dbReference>
<evidence type="ECO:0000256" key="9">
    <source>
        <dbReference type="ARBA" id="ARBA00048141"/>
    </source>
</evidence>
<comment type="catalytic activity">
    <reaction evidence="9">
        <text>N-acetyl-L-glutamate + ATP = N-acetyl-L-glutamyl 5-phosphate + ADP</text>
        <dbReference type="Rhea" id="RHEA:14629"/>
        <dbReference type="ChEBI" id="CHEBI:30616"/>
        <dbReference type="ChEBI" id="CHEBI:44337"/>
        <dbReference type="ChEBI" id="CHEBI:57936"/>
        <dbReference type="ChEBI" id="CHEBI:456216"/>
        <dbReference type="EC" id="2.7.2.8"/>
    </reaction>
</comment>
<dbReference type="PIRSF" id="PIRSF036441">
    <property type="entry name" value="NAGK_DUF619"/>
    <property type="match status" value="1"/>
</dbReference>
<dbReference type="NCBIfam" id="TIGR00761">
    <property type="entry name" value="argB"/>
    <property type="match status" value="1"/>
</dbReference>
<keyword evidence="8" id="KW-0067">ATP-binding</keyword>
<evidence type="ECO:0000256" key="6">
    <source>
        <dbReference type="ARBA" id="ARBA00022741"/>
    </source>
</evidence>
<evidence type="ECO:0000313" key="11">
    <source>
        <dbReference type="EMBL" id="EHK17784.1"/>
    </source>
</evidence>
<dbReference type="InterPro" id="IPR001048">
    <property type="entry name" value="Asp/Glu/Uridylate_kinase"/>
</dbReference>
<comment type="caution">
    <text evidence="11">The sequence shown here is derived from an EMBL/GenBank/DDBJ whole genome shotgun (WGS) entry which is preliminary data.</text>
</comment>
<dbReference type="FunCoup" id="G9N6M4">
    <property type="interactions" value="116"/>
</dbReference>
<evidence type="ECO:0000256" key="8">
    <source>
        <dbReference type="ARBA" id="ARBA00022840"/>
    </source>
</evidence>
<gene>
    <name evidence="11" type="ORF">TRIVIDRAFT_88779</name>
</gene>
<dbReference type="GeneID" id="25798812"/>
<evidence type="ECO:0000256" key="4">
    <source>
        <dbReference type="ARBA" id="ARBA00022605"/>
    </source>
</evidence>
<dbReference type="GO" id="GO:0003942">
    <property type="term" value="F:N-acetyl-gamma-glutamyl-phosphate reductase activity"/>
    <property type="evidence" value="ECO:0007669"/>
    <property type="project" value="TreeGrafter"/>
</dbReference>
<dbReference type="OrthoDB" id="438291at2759"/>
<feature type="domain" description="N-acetyltransferase" evidence="10">
    <location>
        <begin position="340"/>
        <end position="493"/>
    </location>
</feature>
<keyword evidence="6" id="KW-0547">Nucleotide-binding</keyword>
<dbReference type="Proteomes" id="UP000007115">
    <property type="component" value="Unassembled WGS sequence"/>
</dbReference>
<dbReference type="CDD" id="cd04263">
    <property type="entry name" value="DUF619-NAGK-FABP"/>
    <property type="match status" value="1"/>
</dbReference>
<dbReference type="Gene3D" id="3.40.630.30">
    <property type="match status" value="1"/>
</dbReference>
<dbReference type="OMA" id="KFTAYYD"/>
<accession>G9N6M4</accession>
<dbReference type="GO" id="GO:0003991">
    <property type="term" value="F:acetylglutamate kinase activity"/>
    <property type="evidence" value="ECO:0007669"/>
    <property type="project" value="UniProtKB-EC"/>
</dbReference>
<dbReference type="GO" id="GO:0005759">
    <property type="term" value="C:mitochondrial matrix"/>
    <property type="evidence" value="ECO:0007669"/>
    <property type="project" value="TreeGrafter"/>
</dbReference>
<evidence type="ECO:0000256" key="1">
    <source>
        <dbReference type="ARBA" id="ARBA00004828"/>
    </source>
</evidence>
<keyword evidence="4" id="KW-0028">Amino-acid biosynthesis</keyword>
<name>G9N6M4_HYPVG</name>
<dbReference type="eggNOG" id="KOG2436">
    <property type="taxonomic scope" value="Eukaryota"/>
</dbReference>
<reference evidence="11 12" key="1">
    <citation type="journal article" date="2011" name="Genome Biol.">
        <title>Comparative genome sequence analysis underscores mycoparasitism as the ancestral life style of Trichoderma.</title>
        <authorList>
            <person name="Kubicek C.P."/>
            <person name="Herrera-Estrella A."/>
            <person name="Seidl-Seiboth V."/>
            <person name="Martinez D.A."/>
            <person name="Druzhinina I.S."/>
            <person name="Thon M."/>
            <person name="Zeilinger S."/>
            <person name="Casas-Flores S."/>
            <person name="Horwitz B.A."/>
            <person name="Mukherjee P.K."/>
            <person name="Mukherjee M."/>
            <person name="Kredics L."/>
            <person name="Alcaraz L.D."/>
            <person name="Aerts A."/>
            <person name="Antal Z."/>
            <person name="Atanasova L."/>
            <person name="Cervantes-Badillo M.G."/>
            <person name="Challacombe J."/>
            <person name="Chertkov O."/>
            <person name="McCluskey K."/>
            <person name="Coulpier F."/>
            <person name="Deshpande N."/>
            <person name="von Doehren H."/>
            <person name="Ebbole D.J."/>
            <person name="Esquivel-Naranjo E.U."/>
            <person name="Fekete E."/>
            <person name="Flipphi M."/>
            <person name="Glaser F."/>
            <person name="Gomez-Rodriguez E.Y."/>
            <person name="Gruber S."/>
            <person name="Han C."/>
            <person name="Henrissat B."/>
            <person name="Hermosa R."/>
            <person name="Hernandez-Onate M."/>
            <person name="Karaffa L."/>
            <person name="Kosti I."/>
            <person name="Le Crom S."/>
            <person name="Lindquist E."/>
            <person name="Lucas S."/>
            <person name="Luebeck M."/>
            <person name="Luebeck P.S."/>
            <person name="Margeot A."/>
            <person name="Metz B."/>
            <person name="Misra M."/>
            <person name="Nevalainen H."/>
            <person name="Omann M."/>
            <person name="Packer N."/>
            <person name="Perrone G."/>
            <person name="Uresti-Rivera E.E."/>
            <person name="Salamov A."/>
            <person name="Schmoll M."/>
            <person name="Seiboth B."/>
            <person name="Shapiro H."/>
            <person name="Sukno S."/>
            <person name="Tamayo-Ramos J.A."/>
            <person name="Tisch D."/>
            <person name="Wiest A."/>
            <person name="Wilkinson H.H."/>
            <person name="Zhang M."/>
            <person name="Coutinho P.M."/>
            <person name="Kenerley C.M."/>
            <person name="Monte E."/>
            <person name="Baker S.E."/>
            <person name="Grigoriev I.V."/>
        </authorList>
    </citation>
    <scope>NUCLEOTIDE SEQUENCE [LARGE SCALE GENOMIC DNA]</scope>
    <source>
        <strain evidence="12">Gv29-8 / FGSC 10586</strain>
    </source>
</reference>
<proteinExistence type="predicted"/>
<dbReference type="EC" id="2.7.2.8" evidence="2"/>